<feature type="transmembrane region" description="Helical" evidence="1">
    <location>
        <begin position="59"/>
        <end position="78"/>
    </location>
</feature>
<accession>A0A6J6EAJ9</accession>
<dbReference type="EMBL" id="CAEZTS010000028">
    <property type="protein sequence ID" value="CAB4572365.1"/>
    <property type="molecule type" value="Genomic_DNA"/>
</dbReference>
<protein>
    <submittedName>
        <fullName evidence="2">Unannotated protein</fullName>
    </submittedName>
</protein>
<feature type="transmembrane region" description="Helical" evidence="1">
    <location>
        <begin position="183"/>
        <end position="201"/>
    </location>
</feature>
<feature type="transmembrane region" description="Helical" evidence="1">
    <location>
        <begin position="6"/>
        <end position="26"/>
    </location>
</feature>
<dbReference type="PANTHER" id="PTHR32251:SF17">
    <property type="entry name" value="STEROID 5-ALPHA REDUCTASE C-TERMINAL DOMAIN-CONTAINING PROTEIN"/>
    <property type="match status" value="1"/>
</dbReference>
<evidence type="ECO:0000256" key="1">
    <source>
        <dbReference type="SAM" id="Phobius"/>
    </source>
</evidence>
<feature type="transmembrane region" description="Helical" evidence="1">
    <location>
        <begin position="31"/>
        <end position="47"/>
    </location>
</feature>
<dbReference type="Pfam" id="PF06966">
    <property type="entry name" value="DUF1295"/>
    <property type="match status" value="1"/>
</dbReference>
<organism evidence="2">
    <name type="scientific">freshwater metagenome</name>
    <dbReference type="NCBI Taxonomy" id="449393"/>
    <lineage>
        <taxon>unclassified sequences</taxon>
        <taxon>metagenomes</taxon>
        <taxon>ecological metagenomes</taxon>
    </lineage>
</organism>
<feature type="transmembrane region" description="Helical" evidence="1">
    <location>
        <begin position="99"/>
        <end position="119"/>
    </location>
</feature>
<dbReference type="AlphaFoldDB" id="A0A6J6EAJ9"/>
<keyword evidence="1" id="KW-0812">Transmembrane</keyword>
<dbReference type="InterPro" id="IPR010721">
    <property type="entry name" value="UstE-like"/>
</dbReference>
<keyword evidence="1" id="KW-1133">Transmembrane helix</keyword>
<proteinExistence type="predicted"/>
<dbReference type="Gene3D" id="1.20.120.1630">
    <property type="match status" value="1"/>
</dbReference>
<dbReference type="GO" id="GO:0016020">
    <property type="term" value="C:membrane"/>
    <property type="evidence" value="ECO:0007669"/>
    <property type="project" value="TreeGrafter"/>
</dbReference>
<evidence type="ECO:0000313" key="2">
    <source>
        <dbReference type="EMBL" id="CAB4572365.1"/>
    </source>
</evidence>
<dbReference type="PROSITE" id="PS50244">
    <property type="entry name" value="S5A_REDUCTASE"/>
    <property type="match status" value="1"/>
</dbReference>
<gene>
    <name evidence="2" type="ORF">UFOPK1722_00472</name>
</gene>
<keyword evidence="1" id="KW-0472">Membrane</keyword>
<sequence length="258" mass="28640">MGDVMLFSAIAILIVMSTTWVISVLIKNASIVDIVWGLGFVVVGWVSRFVGDGVEARQWLLTAMVSVWGLRLAGYLAWRNIGHGEDYRYKNMRKRWGSRFPLVSLVTVFGLQGTLMWIVSLPVQLGQGDDTPDIGALAVVGVVVYLIGLFFEVVGDAQLTRFKGDPANAGKVMDRGLWRYTRHPNYFGDACVWWGVAIVAVETGTGAWGLVGAVVMTVFLRRVSGVTLLERSLKKRREGYEDYIARTSPFLPRPPKKI</sequence>
<feature type="transmembrane region" description="Helical" evidence="1">
    <location>
        <begin position="134"/>
        <end position="154"/>
    </location>
</feature>
<name>A0A6J6EAJ9_9ZZZZ</name>
<reference evidence="2" key="1">
    <citation type="submission" date="2020-05" db="EMBL/GenBank/DDBJ databases">
        <authorList>
            <person name="Chiriac C."/>
            <person name="Salcher M."/>
            <person name="Ghai R."/>
            <person name="Kavagutti S V."/>
        </authorList>
    </citation>
    <scope>NUCLEOTIDE SEQUENCE</scope>
</reference>
<dbReference type="PANTHER" id="PTHR32251">
    <property type="entry name" value="3-OXO-5-ALPHA-STEROID 4-DEHYDROGENASE"/>
    <property type="match status" value="1"/>
</dbReference>